<keyword evidence="5" id="KW-1185">Reference proteome</keyword>
<feature type="region of interest" description="Disordered" evidence="2">
    <location>
        <begin position="238"/>
        <end position="263"/>
    </location>
</feature>
<evidence type="ECO:0000313" key="5">
    <source>
        <dbReference type="Proteomes" id="UP000255326"/>
    </source>
</evidence>
<evidence type="ECO:0000313" key="4">
    <source>
        <dbReference type="EMBL" id="RDI47455.1"/>
    </source>
</evidence>
<feature type="region of interest" description="Disordered" evidence="2">
    <location>
        <begin position="1"/>
        <end position="26"/>
    </location>
</feature>
<dbReference type="Proteomes" id="UP000255326">
    <property type="component" value="Unassembled WGS sequence"/>
</dbReference>
<dbReference type="Pfam" id="PF02120">
    <property type="entry name" value="Flg_hook"/>
    <property type="match status" value="1"/>
</dbReference>
<keyword evidence="4" id="KW-0966">Cell projection</keyword>
<feature type="coiled-coil region" evidence="1">
    <location>
        <begin position="197"/>
        <end position="224"/>
    </location>
</feature>
<feature type="compositionally biased region" description="Polar residues" evidence="2">
    <location>
        <begin position="7"/>
        <end position="20"/>
    </location>
</feature>
<protein>
    <submittedName>
        <fullName evidence="4">Flagellar hook-length control protein FliK</fullName>
    </submittedName>
</protein>
<reference evidence="4 5" key="1">
    <citation type="submission" date="2018-07" db="EMBL/GenBank/DDBJ databases">
        <title>Genomic Encyclopedia of Type Strains, Phase IV (KMG-IV): sequencing the most valuable type-strain genomes for metagenomic binning, comparative biology and taxonomic classification.</title>
        <authorList>
            <person name="Goeker M."/>
        </authorList>
    </citation>
    <scope>NUCLEOTIDE SEQUENCE [LARGE SCALE GENOMIC DNA]</scope>
    <source>
        <strain evidence="4 5">DSM 25281</strain>
    </source>
</reference>
<dbReference type="Gene3D" id="3.30.750.140">
    <property type="match status" value="1"/>
</dbReference>
<proteinExistence type="predicted"/>
<dbReference type="InterPro" id="IPR021136">
    <property type="entry name" value="Flagellar_hook_control-like_C"/>
</dbReference>
<keyword evidence="4" id="KW-0969">Cilium</keyword>
<name>A0A370GUT4_9BACI</name>
<feature type="region of interest" description="Disordered" evidence="2">
    <location>
        <begin position="381"/>
        <end position="413"/>
    </location>
</feature>
<feature type="domain" description="Flagellar hook-length control protein-like C-terminal" evidence="3">
    <location>
        <begin position="308"/>
        <end position="383"/>
    </location>
</feature>
<gene>
    <name evidence="4" type="ORF">DFR59_101110</name>
</gene>
<evidence type="ECO:0000259" key="3">
    <source>
        <dbReference type="Pfam" id="PF02120"/>
    </source>
</evidence>
<dbReference type="CDD" id="cd17470">
    <property type="entry name" value="T3SS_Flik_C"/>
    <property type="match status" value="1"/>
</dbReference>
<dbReference type="OrthoDB" id="2112988at2"/>
<comment type="caution">
    <text evidence="4">The sequence shown here is derived from an EMBL/GenBank/DDBJ whole genome shotgun (WGS) entry which is preliminary data.</text>
</comment>
<evidence type="ECO:0000256" key="1">
    <source>
        <dbReference type="SAM" id="Coils"/>
    </source>
</evidence>
<sequence length="429" mass="47112">MNVAGTMPSSAAGKSSPSVNRKSEIPSGNFKNLLGAVYQSTLGKDASATKSEDYNKDAMDTMDALKELLEILNQSTTLPLNVSNDLSHASVQENEGITLQGIAKILGITKDKLINVLKSISDKLKELTPGNSTPVDKGKKQDPMDMLMNLISQLSQLSKEAFKQLPKDDIVMILKAGKSLEAQLMATDLDSQGIKKAINLKDSLKQIKDTINGLQSDMPKLKQKEIITTAFSRVLAVSQTKGEKPQSTQSSISEGTHTETAEANPVQLNMTIQEQFAIFTNKDAKAPNFESFVKQFSDILAKSQVSPLPNGNKLLIKLYPEQLGSLRIELLQKDGVITAKLLASTNAAKDLLEGSLSSLKNAFSQQHIQVDKIDIYTNSTEQQKFDKQQNPQQHQQHRREDQSGTDQQKPESGLEFAEELQELLFNTNI</sequence>
<dbReference type="EMBL" id="QQAY01000001">
    <property type="protein sequence ID" value="RDI47455.1"/>
    <property type="molecule type" value="Genomic_DNA"/>
</dbReference>
<evidence type="ECO:0000256" key="2">
    <source>
        <dbReference type="SAM" id="MobiDB-lite"/>
    </source>
</evidence>
<accession>A0A370GUT4</accession>
<organism evidence="4 5">
    <name type="scientific">Falsibacillus pallidus</name>
    <dbReference type="NCBI Taxonomy" id="493781"/>
    <lineage>
        <taxon>Bacteria</taxon>
        <taxon>Bacillati</taxon>
        <taxon>Bacillota</taxon>
        <taxon>Bacilli</taxon>
        <taxon>Bacillales</taxon>
        <taxon>Bacillaceae</taxon>
        <taxon>Falsibacillus</taxon>
    </lineage>
</organism>
<keyword evidence="1" id="KW-0175">Coiled coil</keyword>
<dbReference type="AlphaFoldDB" id="A0A370GUT4"/>
<feature type="compositionally biased region" description="Polar residues" evidence="2">
    <location>
        <begin position="238"/>
        <end position="255"/>
    </location>
</feature>
<dbReference type="InterPro" id="IPR038610">
    <property type="entry name" value="FliK-like_C_sf"/>
</dbReference>
<dbReference type="RefSeq" id="WP_114743678.1">
    <property type="nucleotide sequence ID" value="NZ_QQAY01000001.1"/>
</dbReference>
<keyword evidence="4" id="KW-0282">Flagellum</keyword>